<gene>
    <name evidence="1" type="ordered locus">PMT_2758</name>
</gene>
<evidence type="ECO:0000313" key="1">
    <source>
        <dbReference type="EMBL" id="CAX32279.1"/>
    </source>
</evidence>
<sequence length="58" mass="6332">MKRLKSISCGFSDWQASAGCSFRHGGFTVGHDSTQQTGLRGQPIALQTFTIRSESCRP</sequence>
<dbReference type="KEGG" id="pmt:PMT_2758"/>
<dbReference type="Proteomes" id="UP000001423">
    <property type="component" value="Chromosome"/>
</dbReference>
<organism evidence="1 2">
    <name type="scientific">Prochlorococcus marinus (strain MIT 9313)</name>
    <dbReference type="NCBI Taxonomy" id="74547"/>
    <lineage>
        <taxon>Bacteria</taxon>
        <taxon>Bacillati</taxon>
        <taxon>Cyanobacteriota</taxon>
        <taxon>Cyanophyceae</taxon>
        <taxon>Synechococcales</taxon>
        <taxon>Prochlorococcaceae</taxon>
        <taxon>Prochlorococcus</taxon>
    </lineage>
</organism>
<proteinExistence type="predicted"/>
<accession>B9ESD5</accession>
<dbReference type="AlphaFoldDB" id="B9ESD5"/>
<name>B9ESD5_PROMM</name>
<evidence type="ECO:0000313" key="2">
    <source>
        <dbReference type="Proteomes" id="UP000001423"/>
    </source>
</evidence>
<dbReference type="EMBL" id="BX548175">
    <property type="protein sequence ID" value="CAX32279.1"/>
    <property type="molecule type" value="Genomic_DNA"/>
</dbReference>
<reference evidence="1 2" key="1">
    <citation type="journal article" date="2003" name="Nature">
        <title>Genome divergence in two Prochlorococcus ecotypes reflects oceanic niche differentiation.</title>
        <authorList>
            <person name="Rocap G."/>
            <person name="Larimer F.W."/>
            <person name="Lamerdin J.E."/>
            <person name="Malfatti S."/>
            <person name="Chain P."/>
            <person name="Ahlgren N.A."/>
            <person name="Arellano A."/>
            <person name="Coleman M."/>
            <person name="Hauser L."/>
            <person name="Hess W.R."/>
            <person name="Johnson Z.I."/>
            <person name="Land M.L."/>
            <person name="Lindell D."/>
            <person name="Post A.F."/>
            <person name="Regala W."/>
            <person name="Shah M."/>
            <person name="Shaw S.L."/>
            <person name="Steglich C."/>
            <person name="Sullivan M.B."/>
            <person name="Ting C.S."/>
            <person name="Tolonen A."/>
            <person name="Webb E.A."/>
            <person name="Zinser E.R."/>
            <person name="Chisholm S.W."/>
        </authorList>
    </citation>
    <scope>NUCLEOTIDE SEQUENCE [LARGE SCALE GENOMIC DNA]</scope>
    <source>
        <strain evidence="2">MIT 9313</strain>
    </source>
</reference>
<protein>
    <submittedName>
        <fullName evidence="1">Uncharacterized protein</fullName>
    </submittedName>
</protein>
<dbReference type="HOGENOM" id="CLU_2975745_0_0_3"/>
<keyword evidence="2" id="KW-1185">Reference proteome</keyword>